<evidence type="ECO:0000313" key="2">
    <source>
        <dbReference type="EMBL" id="OCW59145.1"/>
    </source>
</evidence>
<evidence type="ECO:0008006" key="4">
    <source>
        <dbReference type="Google" id="ProtNLM"/>
    </source>
</evidence>
<dbReference type="EMBL" id="LQZT01000001">
    <property type="protein sequence ID" value="OCW59145.1"/>
    <property type="molecule type" value="Genomic_DNA"/>
</dbReference>
<dbReference type="InterPro" id="IPR029062">
    <property type="entry name" value="Class_I_gatase-like"/>
</dbReference>
<feature type="transmembrane region" description="Helical" evidence="1">
    <location>
        <begin position="12"/>
        <end position="30"/>
    </location>
</feature>
<feature type="transmembrane region" description="Helical" evidence="1">
    <location>
        <begin position="661"/>
        <end position="682"/>
    </location>
</feature>
<comment type="caution">
    <text evidence="2">The sequence shown here is derived from an EMBL/GenBank/DDBJ whole genome shotgun (WGS) entry which is preliminary data.</text>
</comment>
<dbReference type="PANTHER" id="PTHR37947:SF1">
    <property type="entry name" value="BLL2462 PROTEIN"/>
    <property type="match status" value="1"/>
</dbReference>
<keyword evidence="1" id="KW-0472">Membrane</keyword>
<protein>
    <recommendedName>
        <fullName evidence="4">Glutamine amidotransferase domain-containing protein</fullName>
    </recommendedName>
</protein>
<dbReference type="OrthoDB" id="9769144at2"/>
<dbReference type="STRING" id="1480615.AWJ14_08745"/>
<feature type="transmembrane region" description="Helical" evidence="1">
    <location>
        <begin position="37"/>
        <end position="55"/>
    </location>
</feature>
<dbReference type="Gene3D" id="3.40.50.880">
    <property type="match status" value="1"/>
</dbReference>
<gene>
    <name evidence="2" type="ORF">AWJ14_08745</name>
</gene>
<dbReference type="CDD" id="cd03143">
    <property type="entry name" value="A4_beta-galactosidase_middle_domain"/>
    <property type="match status" value="1"/>
</dbReference>
<evidence type="ECO:0000313" key="3">
    <source>
        <dbReference type="Proteomes" id="UP000094795"/>
    </source>
</evidence>
<dbReference type="AlphaFoldDB" id="A0A1C1Z096"/>
<keyword evidence="3" id="KW-1185">Reference proteome</keyword>
<keyword evidence="1" id="KW-0812">Transmembrane</keyword>
<keyword evidence="1" id="KW-1133">Transmembrane helix</keyword>
<name>A0A1C1Z096_9HYPH</name>
<reference evidence="2 3" key="1">
    <citation type="submission" date="2015-12" db="EMBL/GenBank/DDBJ databases">
        <authorList>
            <person name="Shamseldin A."/>
            <person name="Moawad H."/>
            <person name="Abd El-Rahim W.M."/>
            <person name="Sadowsky M.J."/>
        </authorList>
    </citation>
    <scope>NUCLEOTIDE SEQUENCE [LARGE SCALE GENOMIC DNA]</scope>
    <source>
        <strain evidence="2 3">JC234</strain>
    </source>
</reference>
<dbReference type="PANTHER" id="PTHR37947">
    <property type="entry name" value="BLL2462 PROTEIN"/>
    <property type="match status" value="1"/>
</dbReference>
<dbReference type="RefSeq" id="WP_066173294.1">
    <property type="nucleotide sequence ID" value="NZ_LQZT01000001.1"/>
</dbReference>
<dbReference type="Proteomes" id="UP000094795">
    <property type="component" value="Unassembled WGS sequence"/>
</dbReference>
<sequence>MSLAFDPLLPLPLLVALALIAVLLVGWALLKRMRGAALRALALAALVLALANPVANFEDREPLTSVVAIVVDRSPSQLNGDRTARTDAALKALTERLSRYPAFETRIIEAVDDPDAQSPSTRLFEALASGIRDIPSARLAGAVMITDGQVHDVPGSVAALGLDAPLHGLIVGEEGETDRRVEVVRSPRFGIVGEDQEIVFRVSEDGVTTPGAVDVTVRVNGETVATETAIPGQETSFYMNVPRGGENVVEFAVAPLEGEVTTANNHAVALIEGIRENLRVLLVSGSPHSGERAWRNLLKSDASVDLVHFTILRPPEKQDGTPISELSLIAFPTRELFVEKIDEFDLIIFDRYQNRGVLPVLYYDYIARYVEDGGALLVAAGPELAGIESIAETPLAPALPAMPTGEVTNAGYYPRLSDDGKRHPVTRDLPGGASEPPAWGRWFRTVGVGETVGDTVMRGADGAPLLVLNRYGEGRVAMLLSDHGWLWSRGFEGGGPHVALYRRIAHWLMKEPSLEEEALRASAAGRRLVIERQTMADTTGPATLTLPSGETREVELQPAGDGLFRAELILDQPGLVEVTSGDLRTLTHVGAVDAPEFRATVSTPDIIAPVSDETGGLTVRVNAEASNLPQILPTRSAAINAGDRMGLRASSESVLKGVRSVPLFGGFLGLALLIMALGATWFREGR</sequence>
<dbReference type="SUPFAM" id="SSF52317">
    <property type="entry name" value="Class I glutamine amidotransferase-like"/>
    <property type="match status" value="1"/>
</dbReference>
<evidence type="ECO:0000256" key="1">
    <source>
        <dbReference type="SAM" id="Phobius"/>
    </source>
</evidence>
<organism evidence="2 3">
    <name type="scientific">Hoeflea olei</name>
    <dbReference type="NCBI Taxonomy" id="1480615"/>
    <lineage>
        <taxon>Bacteria</taxon>
        <taxon>Pseudomonadati</taxon>
        <taxon>Pseudomonadota</taxon>
        <taxon>Alphaproteobacteria</taxon>
        <taxon>Hyphomicrobiales</taxon>
        <taxon>Rhizobiaceae</taxon>
        <taxon>Hoeflea</taxon>
    </lineage>
</organism>
<accession>A0A1C1Z096</accession>
<proteinExistence type="predicted"/>